<feature type="compositionally biased region" description="Acidic residues" evidence="1">
    <location>
        <begin position="116"/>
        <end position="131"/>
    </location>
</feature>
<evidence type="ECO:0000256" key="1">
    <source>
        <dbReference type="SAM" id="MobiDB-lite"/>
    </source>
</evidence>
<keyword evidence="3" id="KW-1185">Reference proteome</keyword>
<organism evidence="2 3">
    <name type="scientific">Synoicihabitans lomoniglobus</name>
    <dbReference type="NCBI Taxonomy" id="2909285"/>
    <lineage>
        <taxon>Bacteria</taxon>
        <taxon>Pseudomonadati</taxon>
        <taxon>Verrucomicrobiota</taxon>
        <taxon>Opitutia</taxon>
        <taxon>Opitutales</taxon>
        <taxon>Opitutaceae</taxon>
        <taxon>Synoicihabitans</taxon>
    </lineage>
</organism>
<dbReference type="KEGG" id="slom:PXH66_17550"/>
<dbReference type="EMBL" id="CP119075">
    <property type="protein sequence ID" value="WED64146.1"/>
    <property type="molecule type" value="Genomic_DNA"/>
</dbReference>
<evidence type="ECO:0000313" key="3">
    <source>
        <dbReference type="Proteomes" id="UP001218638"/>
    </source>
</evidence>
<name>A0AAF0CN48_9BACT</name>
<dbReference type="RefSeq" id="WP_330928051.1">
    <property type="nucleotide sequence ID" value="NZ_CP119075.1"/>
</dbReference>
<gene>
    <name evidence="2" type="ORF">PXH66_17550</name>
</gene>
<protein>
    <submittedName>
        <fullName evidence="2">Uncharacterized protein</fullName>
    </submittedName>
</protein>
<accession>A0AAF0CN48</accession>
<reference evidence="2" key="1">
    <citation type="submission" date="2023-03" db="EMBL/GenBank/DDBJ databases">
        <title>Lomoglobus Profundus gen. nov., sp. nov., a novel member of the phylum Verrucomicrobia, isolated from deep-marine sediment of South China Sea.</title>
        <authorList>
            <person name="Ahmad T."/>
            <person name="Ishaq S.E."/>
            <person name="Wang F."/>
        </authorList>
    </citation>
    <scope>NUCLEOTIDE SEQUENCE</scope>
    <source>
        <strain evidence="2">LMO-M01</strain>
    </source>
</reference>
<proteinExistence type="predicted"/>
<sequence>MAKKTVSLSFRDIVLGADADVIRQALEARVQIDELIVERQAAYERIAALETQVEDAFGEAGAFPFPAPPLPVAGMDPKADSFKRSPAVLKAAAAVKPAAKPIEPTAAADVSNEPTEAIDEADESDTSSDES</sequence>
<feature type="region of interest" description="Disordered" evidence="1">
    <location>
        <begin position="97"/>
        <end position="131"/>
    </location>
</feature>
<dbReference type="Proteomes" id="UP001218638">
    <property type="component" value="Chromosome"/>
</dbReference>
<evidence type="ECO:0000313" key="2">
    <source>
        <dbReference type="EMBL" id="WED64146.1"/>
    </source>
</evidence>
<dbReference type="AlphaFoldDB" id="A0AAF0CN48"/>